<sequence>MKKIITIEDKLQWTNYIKRALHYDFYHTWYYHSLDKTGFPILFVYEENQNFIAFPLLKRNIPGSDFFDFTSVYGYTGPISNLDFKVLEDDFMEGFKASFIEYLQTGQNVTVFSRLHPFFDQERLMGKFSGVHANGKTVAIDLTTTIEEQRSVYRKSVKEKIRRLRKRDYLVKVSNDISDARIFADIYIENMQRVGAKEYYFFSESYFVNLLASDEFDSKLFLVYKDGEPISGAVVVCTDEIMQVHLLATKTKYLNESPAKLLTDEITVIGRQLGYKYFNLGGGVNFKEDNLFGWKMGFSKLCFEFNSWRYIANNDLYNSLLEEKAIDNTANIDFFPLYRNPVMA</sequence>
<gene>
    <name evidence="2" type="ORF">SAMN04488023_105105</name>
</gene>
<dbReference type="RefSeq" id="WP_090882338.1">
    <property type="nucleotide sequence ID" value="NZ_FOGG01000005.1"/>
</dbReference>
<evidence type="ECO:0000259" key="1">
    <source>
        <dbReference type="Pfam" id="PF13480"/>
    </source>
</evidence>
<dbReference type="PANTHER" id="PTHR36174:SF1">
    <property type="entry name" value="LIPID II:GLYCINE GLYCYLTRANSFERASE"/>
    <property type="match status" value="1"/>
</dbReference>
<keyword evidence="3" id="KW-1185">Reference proteome</keyword>
<dbReference type="Proteomes" id="UP000199572">
    <property type="component" value="Unassembled WGS sequence"/>
</dbReference>
<dbReference type="Gene3D" id="3.40.630.30">
    <property type="match status" value="1"/>
</dbReference>
<evidence type="ECO:0000313" key="2">
    <source>
        <dbReference type="EMBL" id="SER18753.1"/>
    </source>
</evidence>
<proteinExistence type="predicted"/>
<dbReference type="InterPro" id="IPR016181">
    <property type="entry name" value="Acyl_CoA_acyltransferase"/>
</dbReference>
<name>A0A1H9M6K1_9SPHI</name>
<dbReference type="GO" id="GO:0016740">
    <property type="term" value="F:transferase activity"/>
    <property type="evidence" value="ECO:0007669"/>
    <property type="project" value="UniProtKB-KW"/>
</dbReference>
<dbReference type="EMBL" id="FOGG01000005">
    <property type="protein sequence ID" value="SER18753.1"/>
    <property type="molecule type" value="Genomic_DNA"/>
</dbReference>
<dbReference type="AlphaFoldDB" id="A0A1H9M6K1"/>
<dbReference type="STRING" id="390241.SAMN04488023_105105"/>
<dbReference type="Pfam" id="PF13480">
    <property type="entry name" value="Acetyltransf_6"/>
    <property type="match status" value="1"/>
</dbReference>
<reference evidence="2 3" key="1">
    <citation type="submission" date="2016-10" db="EMBL/GenBank/DDBJ databases">
        <authorList>
            <person name="de Groot N.N."/>
        </authorList>
    </citation>
    <scope>NUCLEOTIDE SEQUENCE [LARGE SCALE GENOMIC DNA]</scope>
    <source>
        <strain evidence="2 3">DSM 18610</strain>
    </source>
</reference>
<organism evidence="2 3">
    <name type="scientific">Pedobacter rhizosphaerae</name>
    <dbReference type="NCBI Taxonomy" id="390241"/>
    <lineage>
        <taxon>Bacteria</taxon>
        <taxon>Pseudomonadati</taxon>
        <taxon>Bacteroidota</taxon>
        <taxon>Sphingobacteriia</taxon>
        <taxon>Sphingobacteriales</taxon>
        <taxon>Sphingobacteriaceae</taxon>
        <taxon>Pedobacter</taxon>
    </lineage>
</organism>
<dbReference type="InterPro" id="IPR038740">
    <property type="entry name" value="BioF2-like_GNAT_dom"/>
</dbReference>
<evidence type="ECO:0000313" key="3">
    <source>
        <dbReference type="Proteomes" id="UP000199572"/>
    </source>
</evidence>
<protein>
    <submittedName>
        <fullName evidence="2">Acetyltransferase (GNAT) domain-containing protein</fullName>
    </submittedName>
</protein>
<dbReference type="SUPFAM" id="SSF55729">
    <property type="entry name" value="Acyl-CoA N-acyltransferases (Nat)"/>
    <property type="match status" value="1"/>
</dbReference>
<keyword evidence="2" id="KW-0808">Transferase</keyword>
<dbReference type="OrthoDB" id="9785911at2"/>
<dbReference type="PANTHER" id="PTHR36174">
    <property type="entry name" value="LIPID II:GLYCINE GLYCYLTRANSFERASE"/>
    <property type="match status" value="1"/>
</dbReference>
<accession>A0A1H9M6K1</accession>
<dbReference type="InterPro" id="IPR050644">
    <property type="entry name" value="PG_Glycine_Bridge_Synth"/>
</dbReference>
<feature type="domain" description="BioF2-like acetyltransferase" evidence="1">
    <location>
        <begin position="153"/>
        <end position="284"/>
    </location>
</feature>